<comment type="caution">
    <text evidence="9">The sequence shown here is derived from an EMBL/GenBank/DDBJ whole genome shotgun (WGS) entry which is preliminary data.</text>
</comment>
<gene>
    <name evidence="9" type="primary">rfaE2</name>
    <name evidence="9" type="ORF">KDA27_04920</name>
</gene>
<dbReference type="InterPro" id="IPR011914">
    <property type="entry name" value="RfaE_dom_II"/>
</dbReference>
<dbReference type="SUPFAM" id="SSF52374">
    <property type="entry name" value="Nucleotidylyl transferase"/>
    <property type="match status" value="1"/>
</dbReference>
<dbReference type="NCBIfam" id="TIGR00125">
    <property type="entry name" value="cyt_tran_rel"/>
    <property type="match status" value="1"/>
</dbReference>
<evidence type="ECO:0000256" key="7">
    <source>
        <dbReference type="ARBA" id="ARBA00047428"/>
    </source>
</evidence>
<comment type="catalytic activity">
    <reaction evidence="7">
        <text>D-glycero-beta-D-manno-heptose 1-phosphate + ATP + H(+) = ADP-D-glycero-beta-D-manno-heptose + diphosphate</text>
        <dbReference type="Rhea" id="RHEA:27465"/>
        <dbReference type="ChEBI" id="CHEBI:15378"/>
        <dbReference type="ChEBI" id="CHEBI:30616"/>
        <dbReference type="ChEBI" id="CHEBI:33019"/>
        <dbReference type="ChEBI" id="CHEBI:59967"/>
        <dbReference type="ChEBI" id="CHEBI:61593"/>
        <dbReference type="EC" id="2.7.7.70"/>
    </reaction>
</comment>
<dbReference type="PANTHER" id="PTHR43793:SF2">
    <property type="entry name" value="BIFUNCTIONAL PROTEIN HLDE"/>
    <property type="match status" value="1"/>
</dbReference>
<proteinExistence type="predicted"/>
<organism evidence="9 10">
    <name type="scientific">Eiseniibacteriota bacterium</name>
    <dbReference type="NCBI Taxonomy" id="2212470"/>
    <lineage>
        <taxon>Bacteria</taxon>
        <taxon>Candidatus Eiseniibacteriota</taxon>
    </lineage>
</organism>
<evidence type="ECO:0000259" key="8">
    <source>
        <dbReference type="Pfam" id="PF01467"/>
    </source>
</evidence>
<keyword evidence="2" id="KW-0808">Transferase</keyword>
<keyword evidence="6" id="KW-0119">Carbohydrate metabolism</keyword>
<reference evidence="9" key="1">
    <citation type="submission" date="2020-04" db="EMBL/GenBank/DDBJ databases">
        <authorList>
            <person name="Zhang T."/>
        </authorList>
    </citation>
    <scope>NUCLEOTIDE SEQUENCE</scope>
    <source>
        <strain evidence="9">HKST-UBA02</strain>
    </source>
</reference>
<evidence type="ECO:0000256" key="5">
    <source>
        <dbReference type="ARBA" id="ARBA00022840"/>
    </source>
</evidence>
<accession>A0A956SC60</accession>
<dbReference type="Proteomes" id="UP000739538">
    <property type="component" value="Unassembled WGS sequence"/>
</dbReference>
<evidence type="ECO:0000256" key="6">
    <source>
        <dbReference type="ARBA" id="ARBA00023277"/>
    </source>
</evidence>
<dbReference type="InterPro" id="IPR004821">
    <property type="entry name" value="Cyt_trans-like"/>
</dbReference>
<dbReference type="InterPro" id="IPR014729">
    <property type="entry name" value="Rossmann-like_a/b/a_fold"/>
</dbReference>
<evidence type="ECO:0000256" key="1">
    <source>
        <dbReference type="ARBA" id="ARBA00012519"/>
    </source>
</evidence>
<dbReference type="Pfam" id="PF01467">
    <property type="entry name" value="CTP_transf_like"/>
    <property type="match status" value="1"/>
</dbReference>
<dbReference type="Gene3D" id="3.40.50.620">
    <property type="entry name" value="HUPs"/>
    <property type="match status" value="1"/>
</dbReference>
<dbReference type="InterPro" id="IPR050385">
    <property type="entry name" value="Archaeal_FAD_synthase"/>
</dbReference>
<keyword evidence="5" id="KW-0067">ATP-binding</keyword>
<evidence type="ECO:0000313" key="10">
    <source>
        <dbReference type="Proteomes" id="UP000739538"/>
    </source>
</evidence>
<dbReference type="GO" id="GO:0016779">
    <property type="term" value="F:nucleotidyltransferase activity"/>
    <property type="evidence" value="ECO:0007669"/>
    <property type="project" value="UniProtKB-KW"/>
</dbReference>
<protein>
    <recommendedName>
        <fullName evidence="1">D-glycero-beta-D-manno-heptose 1-phosphate adenylyltransferase</fullName>
        <ecNumber evidence="1">2.7.7.70</ecNumber>
    </recommendedName>
</protein>
<keyword evidence="4" id="KW-0547">Nucleotide-binding</keyword>
<dbReference type="AlphaFoldDB" id="A0A956SC60"/>
<evidence type="ECO:0000256" key="4">
    <source>
        <dbReference type="ARBA" id="ARBA00022741"/>
    </source>
</evidence>
<evidence type="ECO:0000313" key="9">
    <source>
        <dbReference type="EMBL" id="MCA9755122.1"/>
    </source>
</evidence>
<dbReference type="PANTHER" id="PTHR43793">
    <property type="entry name" value="FAD SYNTHASE"/>
    <property type="match status" value="1"/>
</dbReference>
<evidence type="ECO:0000256" key="2">
    <source>
        <dbReference type="ARBA" id="ARBA00022679"/>
    </source>
</evidence>
<name>A0A956SC60_UNCEI</name>
<sequence>MSTPRPEGLDLDEPAGLVSWEEARRRCEALRESGRTVVFTNGCFDLLHAGHVRYLADARELGDLLVVGLNSDDSVQRLKGEGRPWNSAAARATVLLGLRSVDLVIVFDQDTPLELIQHLRPSILCKGADYAPDEVVGRPEVEADGGRLVLIPFVTGFSSSALMARIRETDGTP</sequence>
<feature type="domain" description="Cytidyltransferase-like" evidence="8">
    <location>
        <begin position="39"/>
        <end position="133"/>
    </location>
</feature>
<dbReference type="GO" id="GO:0005524">
    <property type="term" value="F:ATP binding"/>
    <property type="evidence" value="ECO:0007669"/>
    <property type="project" value="UniProtKB-KW"/>
</dbReference>
<evidence type="ECO:0000256" key="3">
    <source>
        <dbReference type="ARBA" id="ARBA00022695"/>
    </source>
</evidence>
<dbReference type="GO" id="GO:0016773">
    <property type="term" value="F:phosphotransferase activity, alcohol group as acceptor"/>
    <property type="evidence" value="ECO:0007669"/>
    <property type="project" value="InterPro"/>
</dbReference>
<reference evidence="9" key="2">
    <citation type="journal article" date="2021" name="Microbiome">
        <title>Successional dynamics and alternative stable states in a saline activated sludge microbial community over 9 years.</title>
        <authorList>
            <person name="Wang Y."/>
            <person name="Ye J."/>
            <person name="Ju F."/>
            <person name="Liu L."/>
            <person name="Boyd J.A."/>
            <person name="Deng Y."/>
            <person name="Parks D.H."/>
            <person name="Jiang X."/>
            <person name="Yin X."/>
            <person name="Woodcroft B.J."/>
            <person name="Tyson G.W."/>
            <person name="Hugenholtz P."/>
            <person name="Polz M.F."/>
            <person name="Zhang T."/>
        </authorList>
    </citation>
    <scope>NUCLEOTIDE SEQUENCE</scope>
    <source>
        <strain evidence="9">HKST-UBA02</strain>
    </source>
</reference>
<dbReference type="GO" id="GO:0005975">
    <property type="term" value="P:carbohydrate metabolic process"/>
    <property type="evidence" value="ECO:0007669"/>
    <property type="project" value="InterPro"/>
</dbReference>
<dbReference type="NCBIfam" id="TIGR02199">
    <property type="entry name" value="rfaE_dom_II"/>
    <property type="match status" value="1"/>
</dbReference>
<dbReference type="EC" id="2.7.7.70" evidence="1"/>
<dbReference type="EMBL" id="JAGQHS010000016">
    <property type="protein sequence ID" value="MCA9755122.1"/>
    <property type="molecule type" value="Genomic_DNA"/>
</dbReference>
<keyword evidence="3 9" id="KW-0548">Nucleotidyltransferase</keyword>